<gene>
    <name evidence="2" type="ORF">NQ318_006882</name>
</gene>
<sequence>MVCVFGLKESCSKNSDCNTKGATCINGQCDCDLLSYYNDSTNQCLQYVIEYGAYCTATDQCEWVGANASCTNNHCICNPKYRWYKGQCRPYVDKGGKCETSDDCYNGYDLLSLSCSSGVCVCSTTHYDRGSDCRKASSWPLEVDCALDIDCKSSLRQLTCTLGKCTSNSTASMSIYDRVQWDPKNIRGPAIHVDPNRISHCSADKDCTVNNTMCFKNTTCICKQGFFLNEGKCVAELGMIDPHLPIQEDSNCTIKPGKLVNSTCFCKDFWFNSENNRNCIKIADKLSDACQEQEQCKNIEHAICGLSEDDDESDGDKNLKCVCDEGYTAISGTCYQSKKHGDPCVTKSDCTLVLNHSYQCRNSICQCAVGQKLKNGYCTSSGFHISVNYLLLVLTVLPLGISRQRLF</sequence>
<evidence type="ECO:0000259" key="1">
    <source>
        <dbReference type="Pfam" id="PF01683"/>
    </source>
</evidence>
<evidence type="ECO:0000313" key="2">
    <source>
        <dbReference type="EMBL" id="KAJ8951451.1"/>
    </source>
</evidence>
<feature type="domain" description="EB" evidence="1">
    <location>
        <begin position="323"/>
        <end position="378"/>
    </location>
</feature>
<dbReference type="Proteomes" id="UP001162162">
    <property type="component" value="Unassembled WGS sequence"/>
</dbReference>
<feature type="domain" description="EB" evidence="1">
    <location>
        <begin position="37"/>
        <end position="88"/>
    </location>
</feature>
<name>A0AAV8YKK2_9CUCU</name>
<dbReference type="AlphaFoldDB" id="A0AAV8YKK2"/>
<keyword evidence="3" id="KW-1185">Reference proteome</keyword>
<dbReference type="PANTHER" id="PTHR39069:SF8">
    <property type="entry name" value="FI17111P1"/>
    <property type="match status" value="1"/>
</dbReference>
<protein>
    <recommendedName>
        <fullName evidence="1">EB domain-containing protein</fullName>
    </recommendedName>
</protein>
<comment type="caution">
    <text evidence="2">The sequence shown here is derived from an EMBL/GenBank/DDBJ whole genome shotgun (WGS) entry which is preliminary data.</text>
</comment>
<proteinExistence type="predicted"/>
<evidence type="ECO:0000313" key="3">
    <source>
        <dbReference type="Proteomes" id="UP001162162"/>
    </source>
</evidence>
<dbReference type="Pfam" id="PF01683">
    <property type="entry name" value="EB"/>
    <property type="match status" value="2"/>
</dbReference>
<organism evidence="2 3">
    <name type="scientific">Aromia moschata</name>
    <dbReference type="NCBI Taxonomy" id="1265417"/>
    <lineage>
        <taxon>Eukaryota</taxon>
        <taxon>Metazoa</taxon>
        <taxon>Ecdysozoa</taxon>
        <taxon>Arthropoda</taxon>
        <taxon>Hexapoda</taxon>
        <taxon>Insecta</taxon>
        <taxon>Pterygota</taxon>
        <taxon>Neoptera</taxon>
        <taxon>Endopterygota</taxon>
        <taxon>Coleoptera</taxon>
        <taxon>Polyphaga</taxon>
        <taxon>Cucujiformia</taxon>
        <taxon>Chrysomeloidea</taxon>
        <taxon>Cerambycidae</taxon>
        <taxon>Cerambycinae</taxon>
        <taxon>Callichromatini</taxon>
        <taxon>Aromia</taxon>
    </lineage>
</organism>
<dbReference type="InterPro" id="IPR006149">
    <property type="entry name" value="EB_dom"/>
</dbReference>
<dbReference type="EMBL" id="JAPWTK010000084">
    <property type="protein sequence ID" value="KAJ8951451.1"/>
    <property type="molecule type" value="Genomic_DNA"/>
</dbReference>
<accession>A0AAV8YKK2</accession>
<dbReference type="PANTHER" id="PTHR39069">
    <property type="entry name" value="ECDYSONE-INDUCIBLE GENE E1, ISOFORM A"/>
    <property type="match status" value="1"/>
</dbReference>
<reference evidence="2" key="1">
    <citation type="journal article" date="2023" name="Insect Mol. Biol.">
        <title>Genome sequencing provides insights into the evolution of gene families encoding plant cell wall-degrading enzymes in longhorned beetles.</title>
        <authorList>
            <person name="Shin N.R."/>
            <person name="Okamura Y."/>
            <person name="Kirsch R."/>
            <person name="Pauchet Y."/>
        </authorList>
    </citation>
    <scope>NUCLEOTIDE SEQUENCE</scope>
    <source>
        <strain evidence="2">AMC_N1</strain>
    </source>
</reference>